<reference evidence="2 3" key="1">
    <citation type="submission" date="2018-06" db="EMBL/GenBank/DDBJ databases">
        <title>Flavobacterium sp IMCC34762, genome.</title>
        <authorList>
            <person name="Joung Y."/>
            <person name="Cho J."/>
            <person name="Song J."/>
        </authorList>
    </citation>
    <scope>NUCLEOTIDE SEQUENCE [LARGE SCALE GENOMIC DNA]</scope>
    <source>
        <strain evidence="2 3">IMCC34762</strain>
    </source>
</reference>
<organism evidence="2 3">
    <name type="scientific">Flavobacterium aquariorum</name>
    <dbReference type="NCBI Taxonomy" id="2217670"/>
    <lineage>
        <taxon>Bacteria</taxon>
        <taxon>Pseudomonadati</taxon>
        <taxon>Bacteroidota</taxon>
        <taxon>Flavobacteriia</taxon>
        <taxon>Flavobacteriales</taxon>
        <taxon>Flavobacteriaceae</taxon>
        <taxon>Flavobacterium</taxon>
    </lineage>
</organism>
<dbReference type="Proteomes" id="UP000249177">
    <property type="component" value="Unassembled WGS sequence"/>
</dbReference>
<evidence type="ECO:0000313" key="2">
    <source>
        <dbReference type="EMBL" id="PZX95084.1"/>
    </source>
</evidence>
<dbReference type="SUPFAM" id="SSF160574">
    <property type="entry name" value="BT0923-like"/>
    <property type="match status" value="1"/>
</dbReference>
<name>A0A2W7U031_9FLAO</name>
<feature type="chain" id="PRO_5016164770" description="Beta-lactamase-inhibitor-like PepSY-like domain-containing protein" evidence="1">
    <location>
        <begin position="20"/>
        <end position="98"/>
    </location>
</feature>
<evidence type="ECO:0008006" key="4">
    <source>
        <dbReference type="Google" id="ProtNLM"/>
    </source>
</evidence>
<evidence type="ECO:0000256" key="1">
    <source>
        <dbReference type="SAM" id="SignalP"/>
    </source>
</evidence>
<protein>
    <recommendedName>
        <fullName evidence="4">Beta-lactamase-inhibitor-like PepSY-like domain-containing protein</fullName>
    </recommendedName>
</protein>
<keyword evidence="1" id="KW-0732">Signal</keyword>
<gene>
    <name evidence="2" type="ORF">DOS84_00505</name>
</gene>
<keyword evidence="3" id="KW-1185">Reference proteome</keyword>
<dbReference type="AlphaFoldDB" id="A0A2W7U031"/>
<accession>A0A2W7U031</accession>
<dbReference type="EMBL" id="QKXH01000001">
    <property type="protein sequence ID" value="PZX95084.1"/>
    <property type="molecule type" value="Genomic_DNA"/>
</dbReference>
<dbReference type="OrthoDB" id="1099258at2"/>
<proteinExistence type="predicted"/>
<feature type="signal peptide" evidence="1">
    <location>
        <begin position="1"/>
        <end position="19"/>
    </location>
</feature>
<dbReference type="RefSeq" id="WP_111408157.1">
    <property type="nucleotide sequence ID" value="NZ_QKXH01000001.1"/>
</dbReference>
<comment type="caution">
    <text evidence="2">The sequence shown here is derived from an EMBL/GenBank/DDBJ whole genome shotgun (WGS) entry which is preliminary data.</text>
</comment>
<sequence>MKKLILSAAIILGSFSAFAQQSTPPKSEVTTQTVQDPYTEIKMEEVPEAVKSALIKAYPTAILDKAFINEKKEYKLQITVGDKVGALYADATGAWIKK</sequence>
<evidence type="ECO:0000313" key="3">
    <source>
        <dbReference type="Proteomes" id="UP000249177"/>
    </source>
</evidence>